<gene>
    <name evidence="2" type="ORF">CRP01_15085</name>
</gene>
<dbReference type="Proteomes" id="UP000223913">
    <property type="component" value="Unassembled WGS sequence"/>
</dbReference>
<feature type="signal peptide" evidence="1">
    <location>
        <begin position="1"/>
        <end position="21"/>
    </location>
</feature>
<evidence type="ECO:0000256" key="1">
    <source>
        <dbReference type="SAM" id="SignalP"/>
    </source>
</evidence>
<dbReference type="EMBL" id="PDUD01000020">
    <property type="protein sequence ID" value="PHN05795.1"/>
    <property type="molecule type" value="Genomic_DNA"/>
</dbReference>
<comment type="caution">
    <text evidence="2">The sequence shown here is derived from an EMBL/GenBank/DDBJ whole genome shotgun (WGS) entry which is preliminary data.</text>
</comment>
<evidence type="ECO:0008006" key="4">
    <source>
        <dbReference type="Google" id="ProtNLM"/>
    </source>
</evidence>
<evidence type="ECO:0000313" key="2">
    <source>
        <dbReference type="EMBL" id="PHN05795.1"/>
    </source>
</evidence>
<keyword evidence="1" id="KW-0732">Signal</keyword>
<feature type="chain" id="PRO_5012361504" description="T9SS type A sorting domain-containing protein" evidence="1">
    <location>
        <begin position="22"/>
        <end position="112"/>
    </location>
</feature>
<reference evidence="2 3" key="1">
    <citation type="submission" date="2017-10" db="EMBL/GenBank/DDBJ databases">
        <title>The draft genome sequence of Lewinella nigricans NBRC 102662.</title>
        <authorList>
            <person name="Wang K."/>
        </authorList>
    </citation>
    <scope>NUCLEOTIDE SEQUENCE [LARGE SCALE GENOMIC DNA]</scope>
    <source>
        <strain evidence="2 3">NBRC 102662</strain>
    </source>
</reference>
<dbReference type="RefSeq" id="WP_099150885.1">
    <property type="nucleotide sequence ID" value="NZ_PDUD01000020.1"/>
</dbReference>
<dbReference type="AlphaFoldDB" id="A0A2D0NBD0"/>
<keyword evidence="3" id="KW-1185">Reference proteome</keyword>
<accession>A0A2D0NBD0</accession>
<organism evidence="2 3">
    <name type="scientific">Flavilitoribacter nigricans (strain ATCC 23147 / DSM 23189 / NBRC 102662 / NCIMB 1420 / SS-2)</name>
    <name type="common">Lewinella nigricans</name>
    <dbReference type="NCBI Taxonomy" id="1122177"/>
    <lineage>
        <taxon>Bacteria</taxon>
        <taxon>Pseudomonadati</taxon>
        <taxon>Bacteroidota</taxon>
        <taxon>Saprospiria</taxon>
        <taxon>Saprospirales</taxon>
        <taxon>Lewinellaceae</taxon>
        <taxon>Flavilitoribacter</taxon>
    </lineage>
</organism>
<proteinExistence type="predicted"/>
<protein>
    <recommendedName>
        <fullName evidence="4">T9SS type A sorting domain-containing protein</fullName>
    </recommendedName>
</protein>
<sequence length="112" mass="12255">MRKKALAALIVLLGLTGPACNKEIESVPVPPFTVFPNPFLEDFAVHLENSFPAGTATEFRILDGKDQPIMVWEDPAPGTSIRVDMTGRAKALYYAELRVGNSVFIQPIVKAQ</sequence>
<evidence type="ECO:0000313" key="3">
    <source>
        <dbReference type="Proteomes" id="UP000223913"/>
    </source>
</evidence>
<name>A0A2D0NBD0_FLAN2</name>